<dbReference type="EMBL" id="NMUH01000482">
    <property type="protein sequence ID" value="MQL79908.1"/>
    <property type="molecule type" value="Genomic_DNA"/>
</dbReference>
<name>A0A843U8H9_COLES</name>
<proteinExistence type="predicted"/>
<reference evidence="1" key="1">
    <citation type="submission" date="2017-07" db="EMBL/GenBank/DDBJ databases">
        <title>Taro Niue Genome Assembly and Annotation.</title>
        <authorList>
            <person name="Atibalentja N."/>
            <person name="Keating K."/>
            <person name="Fields C.J."/>
        </authorList>
    </citation>
    <scope>NUCLEOTIDE SEQUENCE</scope>
    <source>
        <strain evidence="1">Niue_2</strain>
        <tissue evidence="1">Leaf</tissue>
    </source>
</reference>
<protein>
    <submittedName>
        <fullName evidence="1">Uncharacterized protein</fullName>
    </submittedName>
</protein>
<dbReference type="AlphaFoldDB" id="A0A843U8H9"/>
<dbReference type="Proteomes" id="UP000652761">
    <property type="component" value="Unassembled WGS sequence"/>
</dbReference>
<comment type="caution">
    <text evidence="1">The sequence shown here is derived from an EMBL/GenBank/DDBJ whole genome shotgun (WGS) entry which is preliminary data.</text>
</comment>
<gene>
    <name evidence="1" type="ORF">Taro_012360</name>
</gene>
<evidence type="ECO:0000313" key="1">
    <source>
        <dbReference type="EMBL" id="MQL79908.1"/>
    </source>
</evidence>
<organism evidence="1 2">
    <name type="scientific">Colocasia esculenta</name>
    <name type="common">Wild taro</name>
    <name type="synonym">Arum esculentum</name>
    <dbReference type="NCBI Taxonomy" id="4460"/>
    <lineage>
        <taxon>Eukaryota</taxon>
        <taxon>Viridiplantae</taxon>
        <taxon>Streptophyta</taxon>
        <taxon>Embryophyta</taxon>
        <taxon>Tracheophyta</taxon>
        <taxon>Spermatophyta</taxon>
        <taxon>Magnoliopsida</taxon>
        <taxon>Liliopsida</taxon>
        <taxon>Araceae</taxon>
        <taxon>Aroideae</taxon>
        <taxon>Colocasieae</taxon>
        <taxon>Colocasia</taxon>
    </lineage>
</organism>
<evidence type="ECO:0000313" key="2">
    <source>
        <dbReference type="Proteomes" id="UP000652761"/>
    </source>
</evidence>
<keyword evidence="2" id="KW-1185">Reference proteome</keyword>
<accession>A0A843U8H9</accession>
<sequence>MCLRPVHAKDGIKVVELQGEQSGCAAADVAPAGVEGTVPEVPAECTESVPTAAAPASTDSPT</sequence>